<name>A0A841RPE1_9BACI</name>
<dbReference type="AlphaFoldDB" id="A0A841RPE1"/>
<dbReference type="EMBL" id="JACHON010000037">
    <property type="protein sequence ID" value="MBB6514399.1"/>
    <property type="molecule type" value="Genomic_DNA"/>
</dbReference>
<evidence type="ECO:0000313" key="3">
    <source>
        <dbReference type="Proteomes" id="UP000572212"/>
    </source>
</evidence>
<keyword evidence="3" id="KW-1185">Reference proteome</keyword>
<sequence>MKLFLLVVAYIVLSIISSLLYVGIVLLLFITLKKIFNMNEQKWRALFNYKKGLGIASIMFFPFILMIAIMFPVSMFGFELIEFDYKALGYLAVIILPMTLLFVKLPKLKENILNQ</sequence>
<proteinExistence type="predicted"/>
<evidence type="ECO:0000256" key="1">
    <source>
        <dbReference type="SAM" id="Phobius"/>
    </source>
</evidence>
<feature type="transmembrane region" description="Helical" evidence="1">
    <location>
        <begin position="87"/>
        <end position="105"/>
    </location>
</feature>
<organism evidence="2 3">
    <name type="scientific">Gracilibacillus halotolerans</name>
    <dbReference type="NCBI Taxonomy" id="74386"/>
    <lineage>
        <taxon>Bacteria</taxon>
        <taxon>Bacillati</taxon>
        <taxon>Bacillota</taxon>
        <taxon>Bacilli</taxon>
        <taxon>Bacillales</taxon>
        <taxon>Bacillaceae</taxon>
        <taxon>Gracilibacillus</taxon>
    </lineage>
</organism>
<accession>A0A841RPE1</accession>
<keyword evidence="1" id="KW-1133">Transmembrane helix</keyword>
<keyword evidence="1" id="KW-0812">Transmembrane</keyword>
<protein>
    <submittedName>
        <fullName evidence="2">DMSO/TMAO reductase YedYZ heme-binding membrane subunit</fullName>
    </submittedName>
</protein>
<dbReference type="RefSeq" id="WP_184251262.1">
    <property type="nucleotide sequence ID" value="NZ_BAAACU010000038.1"/>
</dbReference>
<keyword evidence="1" id="KW-0472">Membrane</keyword>
<evidence type="ECO:0000313" key="2">
    <source>
        <dbReference type="EMBL" id="MBB6514399.1"/>
    </source>
</evidence>
<feature type="transmembrane region" description="Helical" evidence="1">
    <location>
        <begin position="53"/>
        <end position="75"/>
    </location>
</feature>
<reference evidence="2 3" key="1">
    <citation type="submission" date="2020-08" db="EMBL/GenBank/DDBJ databases">
        <title>Genomic Encyclopedia of Type Strains, Phase IV (KMG-IV): sequencing the most valuable type-strain genomes for metagenomic binning, comparative biology and taxonomic classification.</title>
        <authorList>
            <person name="Goeker M."/>
        </authorList>
    </citation>
    <scope>NUCLEOTIDE SEQUENCE [LARGE SCALE GENOMIC DNA]</scope>
    <source>
        <strain evidence="2 3">DSM 11805</strain>
    </source>
</reference>
<dbReference type="Proteomes" id="UP000572212">
    <property type="component" value="Unassembled WGS sequence"/>
</dbReference>
<feature type="transmembrane region" description="Helical" evidence="1">
    <location>
        <begin position="6"/>
        <end position="32"/>
    </location>
</feature>
<comment type="caution">
    <text evidence="2">The sequence shown here is derived from an EMBL/GenBank/DDBJ whole genome shotgun (WGS) entry which is preliminary data.</text>
</comment>
<gene>
    <name evidence="2" type="ORF">GGQ92_003225</name>
</gene>